<comment type="caution">
    <text evidence="2">The sequence shown here is derived from an EMBL/GenBank/DDBJ whole genome shotgun (WGS) entry which is preliminary data.</text>
</comment>
<feature type="compositionally biased region" description="Low complexity" evidence="1">
    <location>
        <begin position="455"/>
        <end position="474"/>
    </location>
</feature>
<organism evidence="2 3">
    <name type="scientific">Fusarium anthophilum</name>
    <dbReference type="NCBI Taxonomy" id="48485"/>
    <lineage>
        <taxon>Eukaryota</taxon>
        <taxon>Fungi</taxon>
        <taxon>Dikarya</taxon>
        <taxon>Ascomycota</taxon>
        <taxon>Pezizomycotina</taxon>
        <taxon>Sordariomycetes</taxon>
        <taxon>Hypocreomycetidae</taxon>
        <taxon>Hypocreales</taxon>
        <taxon>Nectriaceae</taxon>
        <taxon>Fusarium</taxon>
        <taxon>Fusarium fujikuroi species complex</taxon>
    </lineage>
</organism>
<protein>
    <submittedName>
        <fullName evidence="2">Uncharacterized protein</fullName>
    </submittedName>
</protein>
<feature type="compositionally biased region" description="Polar residues" evidence="1">
    <location>
        <begin position="404"/>
        <end position="416"/>
    </location>
</feature>
<keyword evidence="3" id="KW-1185">Reference proteome</keyword>
<accession>A0A8H4ZVW6</accession>
<reference evidence="2 3" key="1">
    <citation type="journal article" date="2020" name="BMC Genomics">
        <title>Correction to: Identification and distribution of gene clusters required for synthesis of sphingolipid metabolism inhibitors in diverse species of the filamentous fungus Fusarium.</title>
        <authorList>
            <person name="Kim H.S."/>
            <person name="Lohmar J.M."/>
            <person name="Busman M."/>
            <person name="Brown D.W."/>
            <person name="Naumann T.A."/>
            <person name="Divon H.H."/>
            <person name="Lysoe E."/>
            <person name="Uhlig S."/>
            <person name="Proctor R.H."/>
        </authorList>
    </citation>
    <scope>NUCLEOTIDE SEQUENCE [LARGE SCALE GENOMIC DNA]</scope>
    <source>
        <strain evidence="2 3">NRRL 25214</strain>
    </source>
</reference>
<feature type="compositionally biased region" description="Acidic residues" evidence="1">
    <location>
        <begin position="475"/>
        <end position="486"/>
    </location>
</feature>
<dbReference type="AlphaFoldDB" id="A0A8H4ZVW6"/>
<evidence type="ECO:0000313" key="3">
    <source>
        <dbReference type="Proteomes" id="UP000573603"/>
    </source>
</evidence>
<feature type="region of interest" description="Disordered" evidence="1">
    <location>
        <begin position="367"/>
        <end position="595"/>
    </location>
</feature>
<evidence type="ECO:0000313" key="2">
    <source>
        <dbReference type="EMBL" id="KAF5253721.1"/>
    </source>
</evidence>
<evidence type="ECO:0000256" key="1">
    <source>
        <dbReference type="SAM" id="MobiDB-lite"/>
    </source>
</evidence>
<feature type="compositionally biased region" description="Polar residues" evidence="1">
    <location>
        <begin position="382"/>
        <end position="396"/>
    </location>
</feature>
<gene>
    <name evidence="2" type="ORF">FANTH_1413</name>
</gene>
<dbReference type="Proteomes" id="UP000573603">
    <property type="component" value="Unassembled WGS sequence"/>
</dbReference>
<feature type="compositionally biased region" description="Polar residues" evidence="1">
    <location>
        <begin position="490"/>
        <end position="510"/>
    </location>
</feature>
<dbReference type="EMBL" id="JABEVY010000032">
    <property type="protein sequence ID" value="KAF5253721.1"/>
    <property type="molecule type" value="Genomic_DNA"/>
</dbReference>
<sequence length="595" mass="66465">MAWSRSKLSAAGFFYDEDLQTDEDWRSQVPLHVKTLRQSMLDFACQDQGPPSAECVQIQHLARINSDGEYDETRWVHFFRHNFFDVLLKDTSVTEGISRRVSRCNYYYDAVRTDADALWTTFRENVEEHQIKVLPKPDFVFYLPMYHLAAESPIPRIPDHRGREWNKEPASSLVECFSWSTLKELYIYGLRPSPFNAFRKGEPREADLKCYPWLIVECKSGKKTLSGSQRVAQLETACCQALNASACAVRLNQIAARYAVELRKQSHIPPIPAVTTVGPKVSVWITYYAKDFMAYHDRPSYLSSYRRQDQGYIMQLIWEGDMTETRDIREFQIILENTYTWAMRVFKHQINGFIELWRAAHCSVESTPVRRSNRLREKAASQPGTPSGSQTTQASGANVGEGTSAVQDKTPQTPRNRNTRKAPKAREALKAPESPHTPEPWESDESDESSQTPTARAGRAIAPARANENSSGTESSEDSDAGDAEDNPAYSPSSSCSTFYTASEGRSAQGSMGPPSARSSARLSTRSSVGPPPSIRSSMGPPSLRFSRGPASSTSSRGQASVVSSVDPLLDSANNDDWGYAPKQNKSEGVTKFQS</sequence>
<proteinExistence type="predicted"/>
<name>A0A8H4ZVW6_9HYPO</name>
<feature type="compositionally biased region" description="Low complexity" evidence="1">
    <location>
        <begin position="516"/>
        <end position="528"/>
    </location>
</feature>
<feature type="compositionally biased region" description="Polar residues" evidence="1">
    <location>
        <begin position="550"/>
        <end position="559"/>
    </location>
</feature>